<dbReference type="EMBL" id="FUKP01000035">
    <property type="protein sequence ID" value="SJN24668.1"/>
    <property type="molecule type" value="Genomic_DNA"/>
</dbReference>
<reference evidence="1 2" key="1">
    <citation type="submission" date="2017-02" db="EMBL/GenBank/DDBJ databases">
        <authorList>
            <person name="Peterson S.W."/>
        </authorList>
    </citation>
    <scope>NUCLEOTIDE SEQUENCE [LARGE SCALE GENOMIC DNA]</scope>
    <source>
        <strain evidence="1 2">2B3F</strain>
    </source>
</reference>
<dbReference type="AlphaFoldDB" id="A0A1R4IY96"/>
<evidence type="ECO:0000313" key="2">
    <source>
        <dbReference type="Proteomes" id="UP000196230"/>
    </source>
</evidence>
<name>A0A1R4IY96_9MICC</name>
<evidence type="ECO:0000313" key="1">
    <source>
        <dbReference type="EMBL" id="SJN24668.1"/>
    </source>
</evidence>
<sequence length="55" mass="5223">MAVLLGHGLLWAGRGGGFGAARAPAGPGLKRSGWSLRWTAGATGCGSGAPCAGGD</sequence>
<proteinExistence type="predicted"/>
<gene>
    <name evidence="1" type="ORF">FM125_05245</name>
</gene>
<protein>
    <submittedName>
        <fullName evidence="1">Uncharacterized protein</fullName>
    </submittedName>
</protein>
<dbReference type="Proteomes" id="UP000196230">
    <property type="component" value="Unassembled WGS sequence"/>
</dbReference>
<accession>A0A1R4IY96</accession>
<organism evidence="1 2">
    <name type="scientific">Micrococcus lylae</name>
    <dbReference type="NCBI Taxonomy" id="1273"/>
    <lineage>
        <taxon>Bacteria</taxon>
        <taxon>Bacillati</taxon>
        <taxon>Actinomycetota</taxon>
        <taxon>Actinomycetes</taxon>
        <taxon>Micrococcales</taxon>
        <taxon>Micrococcaceae</taxon>
        <taxon>Micrococcus</taxon>
    </lineage>
</organism>